<keyword evidence="1" id="KW-1185">Reference proteome</keyword>
<evidence type="ECO:0000313" key="2">
    <source>
        <dbReference type="RefSeq" id="XP_047740587.1"/>
    </source>
</evidence>
<dbReference type="Proteomes" id="UP000694843">
    <property type="component" value="Unplaced"/>
</dbReference>
<proteinExistence type="predicted"/>
<accession>A0A979FVN4</accession>
<dbReference type="RefSeq" id="XP_047740587.1">
    <property type="nucleotide sequence ID" value="XM_047884631.1"/>
</dbReference>
<dbReference type="OrthoDB" id="6376360at2759"/>
<gene>
    <name evidence="2" type="primary">LOC125179213</name>
</gene>
<sequence>MRIARGISAALSALILVSVIVVIYISYAAQLDHKRNFYFSGTKPALERRKLWGNSSNCKSMFSLLDGDDNSSLDIPHDIKRIIVRLKHDLKNDDVWDWEPYEKISLHLSSAIRKKFRAFESAPFNDTLMGMECGKLLHFSEIADVVNISYEEVSMAKLCMLWKQKHFTYQLNQGKNILMKYNGKLPYLNCRMNYKFSPKETLRCFRNAVHKKNASVLIEFIGDSKINQVFEAFLVETKEIDYEIIITGKERTSQKYSLWDWLVQALRRRNRQQVEATVRSAPGFTVRMHFASFDEINDEEILQSDIYKKLLSWALGEEPPPDLIIIGYGTWMMLVEFHRKEFRPPLTLLHNQWDIHTAVLRMLLNMKDTTRVLFLSQNMQKPHAYKEKEPAPVEERSRIPWINFSNLGWLNLREKLTTFYAPYAGRNKSDFWGAVFARRGNAFSFLPKSISFRDRFRILMEELPSVSKESHSSQHKSLSDPEGHAGIWFWDSTQPVAFASLRDCDTLYHHDPMSTCIIPYTYNIDPKTTHI</sequence>
<dbReference type="KEGG" id="hazt:125179213"/>
<reference evidence="2" key="1">
    <citation type="submission" date="2025-08" db="UniProtKB">
        <authorList>
            <consortium name="RefSeq"/>
        </authorList>
    </citation>
    <scope>IDENTIFICATION</scope>
    <source>
        <tissue evidence="2">Whole organism</tissue>
    </source>
</reference>
<protein>
    <submittedName>
        <fullName evidence="2">Uncharacterized protein LOC125179213</fullName>
    </submittedName>
</protein>
<evidence type="ECO:0000313" key="1">
    <source>
        <dbReference type="Proteomes" id="UP000694843"/>
    </source>
</evidence>
<dbReference type="GeneID" id="125179213"/>
<name>A0A979FVN4_HYAAZ</name>
<dbReference type="AlphaFoldDB" id="A0A979FVN4"/>
<organism evidence="1 2">
    <name type="scientific">Hyalella azteca</name>
    <name type="common">Amphipod</name>
    <dbReference type="NCBI Taxonomy" id="294128"/>
    <lineage>
        <taxon>Eukaryota</taxon>
        <taxon>Metazoa</taxon>
        <taxon>Ecdysozoa</taxon>
        <taxon>Arthropoda</taxon>
        <taxon>Crustacea</taxon>
        <taxon>Multicrustacea</taxon>
        <taxon>Malacostraca</taxon>
        <taxon>Eumalacostraca</taxon>
        <taxon>Peracarida</taxon>
        <taxon>Amphipoda</taxon>
        <taxon>Senticaudata</taxon>
        <taxon>Talitrida</taxon>
        <taxon>Talitroidea</taxon>
        <taxon>Hyalellidae</taxon>
        <taxon>Hyalella</taxon>
    </lineage>
</organism>